<accession>A0A7W7DAX2</accession>
<sequence>MTGRTEAPGIKSYPRFVAAAVQAAPVFLDPDATVAKARSLIAEAARNGAELVAFPEVFVPGYPYWNWTMTPVQGGPWFERLYRASVDVPGPHVDAIRAAAREHGCHVVIGVNERARYGAGTLYNSVLVIDDRGELLGVHRKLVPTWAEKLTWANGDGSSLRVHDTEVGPLGVLACGENTNTLARFTLLAQGELVHVANYIALPVAPEDYDMVEAIKVRAAAHAFEGKVFNIVACSTVSEEIIDTVAGGDEEARKLLSREHSAFSGVFGPDGRLITEPLIDEEGIVYAEIDLSRCIQPKQMHDIIGHYNRFDIFELRVDTRSRRPVVLLRDDPPPANTARPGAETTRAHADQHPVRAPRAGDGD</sequence>
<dbReference type="EC" id="3.5.5.7" evidence="5"/>
<organism evidence="5 6">
    <name type="scientific">Sphaerisporangium siamense</name>
    <dbReference type="NCBI Taxonomy" id="795645"/>
    <lineage>
        <taxon>Bacteria</taxon>
        <taxon>Bacillati</taxon>
        <taxon>Actinomycetota</taxon>
        <taxon>Actinomycetes</taxon>
        <taxon>Streptosporangiales</taxon>
        <taxon>Streptosporangiaceae</taxon>
        <taxon>Sphaerisporangium</taxon>
    </lineage>
</organism>
<comment type="similarity">
    <text evidence="1">Belongs to the carbon-nitrogen hydrolase superfamily. Nitrilase family.</text>
</comment>
<dbReference type="RefSeq" id="WP_203959330.1">
    <property type="nucleotide sequence ID" value="NZ_BOOV01000029.1"/>
</dbReference>
<reference evidence="5 6" key="1">
    <citation type="submission" date="2020-08" db="EMBL/GenBank/DDBJ databases">
        <title>Sequencing the genomes of 1000 actinobacteria strains.</title>
        <authorList>
            <person name="Klenk H.-P."/>
        </authorList>
    </citation>
    <scope>NUCLEOTIDE SEQUENCE [LARGE SCALE GENOMIC DNA]</scope>
    <source>
        <strain evidence="5 6">DSM 45784</strain>
    </source>
</reference>
<dbReference type="SUPFAM" id="SSF56317">
    <property type="entry name" value="Carbon-nitrogen hydrolase"/>
    <property type="match status" value="1"/>
</dbReference>
<dbReference type="InterPro" id="IPR036526">
    <property type="entry name" value="C-N_Hydrolase_sf"/>
</dbReference>
<gene>
    <name evidence="5" type="ORF">BJ982_005014</name>
</gene>
<feature type="compositionally biased region" description="Basic and acidic residues" evidence="3">
    <location>
        <begin position="345"/>
        <end position="363"/>
    </location>
</feature>
<dbReference type="PANTHER" id="PTHR46044:SF2">
    <property type="entry name" value="CN HYDROLASE DOMAIN-CONTAINING PROTEIN"/>
    <property type="match status" value="1"/>
</dbReference>
<feature type="domain" description="CN hydrolase" evidence="4">
    <location>
        <begin position="16"/>
        <end position="291"/>
    </location>
</feature>
<dbReference type="AlphaFoldDB" id="A0A7W7DAX2"/>
<dbReference type="GO" id="GO:0018762">
    <property type="term" value="F:aliphatic nitrilase activity"/>
    <property type="evidence" value="ECO:0007669"/>
    <property type="project" value="UniProtKB-EC"/>
</dbReference>
<keyword evidence="6" id="KW-1185">Reference proteome</keyword>
<evidence type="ECO:0000256" key="2">
    <source>
        <dbReference type="PROSITE-ProRule" id="PRU10139"/>
    </source>
</evidence>
<dbReference type="PROSITE" id="PS50263">
    <property type="entry name" value="CN_HYDROLASE"/>
    <property type="match status" value="1"/>
</dbReference>
<dbReference type="Pfam" id="PF00795">
    <property type="entry name" value="CN_hydrolase"/>
    <property type="match status" value="1"/>
</dbReference>
<evidence type="ECO:0000256" key="3">
    <source>
        <dbReference type="SAM" id="MobiDB-lite"/>
    </source>
</evidence>
<dbReference type="EMBL" id="JACHND010000001">
    <property type="protein sequence ID" value="MBB4703470.1"/>
    <property type="molecule type" value="Genomic_DNA"/>
</dbReference>
<evidence type="ECO:0000313" key="5">
    <source>
        <dbReference type="EMBL" id="MBB4703470.1"/>
    </source>
</evidence>
<name>A0A7W7DAX2_9ACTN</name>
<dbReference type="CDD" id="cd07564">
    <property type="entry name" value="nitrilases_CHs"/>
    <property type="match status" value="1"/>
</dbReference>
<proteinExistence type="inferred from homology"/>
<protein>
    <submittedName>
        <fullName evidence="5">Aliphatic nitrilase</fullName>
        <ecNumber evidence="5">3.5.5.7</ecNumber>
    </submittedName>
</protein>
<feature type="region of interest" description="Disordered" evidence="3">
    <location>
        <begin position="326"/>
        <end position="363"/>
    </location>
</feature>
<evidence type="ECO:0000313" key="6">
    <source>
        <dbReference type="Proteomes" id="UP000542210"/>
    </source>
</evidence>
<comment type="caution">
    <text evidence="5">The sequence shown here is derived from an EMBL/GenBank/DDBJ whole genome shotgun (WGS) entry which is preliminary data.</text>
</comment>
<dbReference type="Proteomes" id="UP000542210">
    <property type="component" value="Unassembled WGS sequence"/>
</dbReference>
<evidence type="ECO:0000259" key="4">
    <source>
        <dbReference type="PROSITE" id="PS50263"/>
    </source>
</evidence>
<evidence type="ECO:0000256" key="1">
    <source>
        <dbReference type="ARBA" id="ARBA00008129"/>
    </source>
</evidence>
<keyword evidence="5" id="KW-0378">Hydrolase</keyword>
<dbReference type="InterPro" id="IPR044149">
    <property type="entry name" value="Nitrilases_CHs"/>
</dbReference>
<dbReference type="InterPro" id="IPR000132">
    <property type="entry name" value="Nitrilase/CN_hydratase_CS"/>
</dbReference>
<dbReference type="PANTHER" id="PTHR46044">
    <property type="entry name" value="NITRILASE"/>
    <property type="match status" value="1"/>
</dbReference>
<feature type="active site" description="Proton acceptor" evidence="2">
    <location>
        <position position="56"/>
    </location>
</feature>
<dbReference type="Gene3D" id="3.60.110.10">
    <property type="entry name" value="Carbon-nitrogen hydrolase"/>
    <property type="match status" value="1"/>
</dbReference>
<dbReference type="InterPro" id="IPR003010">
    <property type="entry name" value="C-N_Hydrolase"/>
</dbReference>
<dbReference type="PROSITE" id="PS00920">
    <property type="entry name" value="NITRIL_CHT_1"/>
    <property type="match status" value="1"/>
</dbReference>